<gene>
    <name evidence="1" type="ORF">RMCC_5867</name>
</gene>
<sequence length="118" mass="12898">MSIGFTNPRCDCRSYNRPELTGGSTDEVVLPSPAWGDRRNGVPVDACIADTILALWAEGVETIGSCCGHNGVFGPPTVILNDGVDAEWVLGLLPRLDPSRGWVVKQWQLTTTFRVRDR</sequence>
<reference evidence="2" key="2">
    <citation type="submission" date="2016-02" db="EMBL/GenBank/DDBJ databases">
        <title>Draft genome sequence of five rapidly growing Mycobacterium species.</title>
        <authorList>
            <person name="Katahira K."/>
            <person name="Gotou Y."/>
            <person name="Iida K."/>
            <person name="Ogura Y."/>
            <person name="Hayashi T."/>
        </authorList>
    </citation>
    <scope>NUCLEOTIDE SEQUENCE [LARGE SCALE GENOMIC DNA]</scope>
    <source>
        <strain evidence="2">JCM15298</strain>
    </source>
</reference>
<comment type="caution">
    <text evidence="1">The sequence shown here is derived from an EMBL/GenBank/DDBJ whole genome shotgun (WGS) entry which is preliminary data.</text>
</comment>
<evidence type="ECO:0000313" key="1">
    <source>
        <dbReference type="EMBL" id="GAS98902.1"/>
    </source>
</evidence>
<dbReference type="AlphaFoldDB" id="A0A100WHV5"/>
<proteinExistence type="predicted"/>
<name>A0A100WHV5_MYCCR</name>
<evidence type="ECO:0000313" key="2">
    <source>
        <dbReference type="Proteomes" id="UP000069443"/>
    </source>
</evidence>
<reference evidence="2" key="1">
    <citation type="journal article" date="2016" name="Genome Announc.">
        <title>Draft Genome Sequences of Five Rapidly Growing Mycobacterium Species, M. thermoresistibile, M. fortuitum subsp. acetamidolyticum, M. canariasense, M. brisbanense, and M. novocastrense.</title>
        <authorList>
            <person name="Katahira K."/>
            <person name="Ogura Y."/>
            <person name="Gotoh Y."/>
            <person name="Hayashi T."/>
        </authorList>
    </citation>
    <scope>NUCLEOTIDE SEQUENCE [LARGE SCALE GENOMIC DNA]</scope>
    <source>
        <strain evidence="2">JCM15298</strain>
    </source>
</reference>
<dbReference type="EMBL" id="BCSY01000113">
    <property type="protein sequence ID" value="GAS98902.1"/>
    <property type="molecule type" value="Genomic_DNA"/>
</dbReference>
<dbReference type="Proteomes" id="UP000069443">
    <property type="component" value="Unassembled WGS sequence"/>
</dbReference>
<dbReference type="STRING" id="228230.RMCC_5867"/>
<organism evidence="1 2">
    <name type="scientific">Mycolicibacterium canariasense</name>
    <name type="common">Mycobacterium canariasense</name>
    <dbReference type="NCBI Taxonomy" id="228230"/>
    <lineage>
        <taxon>Bacteria</taxon>
        <taxon>Bacillati</taxon>
        <taxon>Actinomycetota</taxon>
        <taxon>Actinomycetes</taxon>
        <taxon>Mycobacteriales</taxon>
        <taxon>Mycobacteriaceae</taxon>
        <taxon>Mycolicibacterium</taxon>
    </lineage>
</organism>
<keyword evidence="2" id="KW-1185">Reference proteome</keyword>
<accession>A0A100WHV5</accession>
<protein>
    <submittedName>
        <fullName evidence="1">Putative non-ribosomal peptide synthase</fullName>
    </submittedName>
</protein>